<evidence type="ECO:0000259" key="11">
    <source>
        <dbReference type="SMART" id="SM00642"/>
    </source>
</evidence>
<evidence type="ECO:0000256" key="9">
    <source>
        <dbReference type="ARBA" id="ARBA00031501"/>
    </source>
</evidence>
<accession>A0A6N8IYT0</accession>
<dbReference type="PANTHER" id="PTHR32438">
    <property type="entry name" value="4-ALPHA-GLUCANOTRANSFERASE DPE1, CHLOROPLASTIC/AMYLOPLASTIC"/>
    <property type="match status" value="1"/>
</dbReference>
<dbReference type="EC" id="2.4.1.25" evidence="3 10"/>
<dbReference type="NCBIfam" id="TIGR02401">
    <property type="entry name" value="trehalose_TreY"/>
    <property type="match status" value="1"/>
</dbReference>
<dbReference type="InterPro" id="IPR012767">
    <property type="entry name" value="Trehalose_TreY"/>
</dbReference>
<evidence type="ECO:0000256" key="2">
    <source>
        <dbReference type="ARBA" id="ARBA00005684"/>
    </source>
</evidence>
<keyword evidence="7 10" id="KW-0119">Carbohydrate metabolism</keyword>
<keyword evidence="13" id="KW-1185">Reference proteome</keyword>
<evidence type="ECO:0000256" key="3">
    <source>
        <dbReference type="ARBA" id="ARBA00012560"/>
    </source>
</evidence>
<dbReference type="InterPro" id="IPR013797">
    <property type="entry name" value="Maltooligo_trehalose_synth_4"/>
</dbReference>
<dbReference type="EMBL" id="WSEL01000009">
    <property type="protein sequence ID" value="MVQ31116.1"/>
    <property type="molecule type" value="Genomic_DNA"/>
</dbReference>
<dbReference type="InterPro" id="IPR006047">
    <property type="entry name" value="GH13_cat_dom"/>
</dbReference>
<evidence type="ECO:0000256" key="10">
    <source>
        <dbReference type="RuleBase" id="RU361207"/>
    </source>
</evidence>
<comment type="catalytic activity">
    <reaction evidence="1 10">
        <text>Transfers a segment of a (1-&gt;4)-alpha-D-glucan to a new position in an acceptor, which may be glucose or a (1-&gt;4)-alpha-D-glucan.</text>
        <dbReference type="EC" id="2.4.1.25"/>
    </reaction>
</comment>
<evidence type="ECO:0000256" key="4">
    <source>
        <dbReference type="ARBA" id="ARBA00020295"/>
    </source>
</evidence>
<dbReference type="Proteomes" id="UP000469385">
    <property type="component" value="Unassembled WGS sequence"/>
</dbReference>
<dbReference type="RefSeq" id="WP_157399206.1">
    <property type="nucleotide sequence ID" value="NZ_WSEL01000009.1"/>
</dbReference>
<protein>
    <recommendedName>
        <fullName evidence="4 10">4-alpha-glucanotransferase</fullName>
        <ecNumber evidence="3 10">2.4.1.25</ecNumber>
    </recommendedName>
    <alternativeName>
        <fullName evidence="8 10">Amylomaltase</fullName>
    </alternativeName>
    <alternativeName>
        <fullName evidence="9 10">Disproportionating enzyme</fullName>
    </alternativeName>
</protein>
<dbReference type="Pfam" id="PF21226">
    <property type="entry name" value="MalQ_N"/>
    <property type="match status" value="1"/>
</dbReference>
<dbReference type="Pfam" id="PF02446">
    <property type="entry name" value="Glyco_hydro_77"/>
    <property type="match status" value="1"/>
</dbReference>
<gene>
    <name evidence="12" type="ORF">GON04_16780</name>
</gene>
<proteinExistence type="inferred from homology"/>
<evidence type="ECO:0000256" key="6">
    <source>
        <dbReference type="ARBA" id="ARBA00022679"/>
    </source>
</evidence>
<dbReference type="GO" id="GO:0005975">
    <property type="term" value="P:carbohydrate metabolic process"/>
    <property type="evidence" value="ECO:0007669"/>
    <property type="project" value="InterPro"/>
</dbReference>
<dbReference type="CDD" id="cd11336">
    <property type="entry name" value="AmyAc_MTSase"/>
    <property type="match status" value="1"/>
</dbReference>
<name>A0A6N8IYT0_9BURK</name>
<dbReference type="GO" id="GO:0016853">
    <property type="term" value="F:isomerase activity"/>
    <property type="evidence" value="ECO:0007669"/>
    <property type="project" value="UniProtKB-KW"/>
</dbReference>
<dbReference type="Gene3D" id="1.10.10.470">
    <property type="entry name" value="Maltooligosyl trehalose synthase, domain 4"/>
    <property type="match status" value="1"/>
</dbReference>
<evidence type="ECO:0000313" key="13">
    <source>
        <dbReference type="Proteomes" id="UP000469385"/>
    </source>
</evidence>
<evidence type="ECO:0000313" key="12">
    <source>
        <dbReference type="EMBL" id="MVQ31116.1"/>
    </source>
</evidence>
<dbReference type="NCBIfam" id="TIGR00217">
    <property type="entry name" value="malQ"/>
    <property type="match status" value="1"/>
</dbReference>
<comment type="similarity">
    <text evidence="2 10">Belongs to the disproportionating enzyme family.</text>
</comment>
<keyword evidence="12" id="KW-0413">Isomerase</keyword>
<dbReference type="SMART" id="SM00642">
    <property type="entry name" value="Aamy"/>
    <property type="match status" value="1"/>
</dbReference>
<dbReference type="SUPFAM" id="SSF51445">
    <property type="entry name" value="(Trans)glycosidases"/>
    <property type="match status" value="2"/>
</dbReference>
<reference evidence="12 13" key="1">
    <citation type="submission" date="2019-12" db="EMBL/GenBank/DDBJ databases">
        <authorList>
            <person name="Huq M.A."/>
        </authorList>
    </citation>
    <scope>NUCLEOTIDE SEQUENCE [LARGE SCALE GENOMIC DNA]</scope>
    <source>
        <strain evidence="12 13">MAH-25</strain>
    </source>
</reference>
<keyword evidence="6 10" id="KW-0808">Transferase</keyword>
<evidence type="ECO:0000256" key="1">
    <source>
        <dbReference type="ARBA" id="ARBA00000439"/>
    </source>
</evidence>
<keyword evidence="5 10" id="KW-0328">Glycosyltransferase</keyword>
<dbReference type="InterPro" id="IPR003385">
    <property type="entry name" value="Glyco_hydro_77"/>
</dbReference>
<dbReference type="Gene3D" id="3.20.20.80">
    <property type="entry name" value="Glycosidases"/>
    <property type="match status" value="4"/>
</dbReference>
<dbReference type="GO" id="GO:0004134">
    <property type="term" value="F:4-alpha-glucanotransferase activity"/>
    <property type="evidence" value="ECO:0007669"/>
    <property type="project" value="UniProtKB-EC"/>
</dbReference>
<dbReference type="NCBIfam" id="NF011077">
    <property type="entry name" value="PRK14507.1"/>
    <property type="match status" value="1"/>
</dbReference>
<feature type="domain" description="Glycosyl hydrolase family 13 catalytic" evidence="11">
    <location>
        <begin position="721"/>
        <end position="1244"/>
    </location>
</feature>
<dbReference type="InterPro" id="IPR048458">
    <property type="entry name" value="MalQ_N"/>
</dbReference>
<dbReference type="InterPro" id="IPR017853">
    <property type="entry name" value="GH"/>
</dbReference>
<evidence type="ECO:0000256" key="7">
    <source>
        <dbReference type="ARBA" id="ARBA00023277"/>
    </source>
</evidence>
<dbReference type="Pfam" id="PF00128">
    <property type="entry name" value="Alpha-amylase"/>
    <property type="match status" value="1"/>
</dbReference>
<evidence type="ECO:0000256" key="5">
    <source>
        <dbReference type="ARBA" id="ARBA00022676"/>
    </source>
</evidence>
<organism evidence="12 13">
    <name type="scientific">Ramlibacter pinisoli</name>
    <dbReference type="NCBI Taxonomy" id="2682844"/>
    <lineage>
        <taxon>Bacteria</taxon>
        <taxon>Pseudomonadati</taxon>
        <taxon>Pseudomonadota</taxon>
        <taxon>Betaproteobacteria</taxon>
        <taxon>Burkholderiales</taxon>
        <taxon>Comamonadaceae</taxon>
        <taxon>Ramlibacter</taxon>
    </lineage>
</organism>
<dbReference type="PANTHER" id="PTHR32438:SF5">
    <property type="entry name" value="4-ALPHA-GLUCANOTRANSFERASE DPE1, CHLOROPLASTIC_AMYLOPLASTIC"/>
    <property type="match status" value="1"/>
</dbReference>
<comment type="caution">
    <text evidence="12">The sequence shown here is derived from an EMBL/GenBank/DDBJ whole genome shotgun (WGS) entry which is preliminary data.</text>
</comment>
<sequence>MSLDQDETDLAQQAERHGVALRYHSFWGEDKQVAPEVLAQALTSMGLHRTPPTGDESLPPVQVALEGDPIRLAWRAPAPATGWRLAPEQASAAGYSGAVERHGDSWVIDLPPSLATGYWQLTVDGDAAARCLVVVAPRRCWAPDALLGGQRWWGCTIQLYALRSSRNWGIGDFGDLRRLVDTAARQGASFIGLSPLHALFPHRPEVASPYSPSSRMALNPIYIDVQALAELAGSEEASRKLHGEEFQDRLRRLRDAEMVDYPGVAAAKEEMLLALWRHFEQHELHPDRSRGAHFARFMQERESTLGQHALFEALQGHLFAQDPGVWGWPAWPEAYRDPQGEAVQEFRRTHASAIQFRFWLQWLAEVQLESVQRYARSRGMGLGLYCDLAVGVNEGGAETWVQPSLYALGMHVGAPPDPLNALGQDWGLPPLNPVQLKAARYQPFIETLRANMRHSGALRMDHVMALMRLFWIGGQGGTYVSYPLADLLGILALESHRHQCMVIGEDLGNVAPAMREAMRERTLLSYRPLLFERGEDGSFRAPSDWQPQALAVVSTHDLPTLRGFWLGEDLELLGKLNLFPDGPAQDQAVIARAQDRARLLIALQHQDLLPPDTSTQPTSVPDATPAFTAAVYAFLARTPCWLVGVQLEDVTGQLLQVNVPGTTEDRFPNWRRKIAVAVEDLAADERFAAVAAVLRAERSGPAPDVGPTELPDLATARIPVATYRVQFHEGCSFADVTEAVPYLHQLGISHLYSSPYLRARPGSTHGYDIIDHTALNPEVGDERDFERLCHALRRHGMGQMLDLVPNHMGVLEADNAWWLEVLEHGQASAHAHTFDIEWAPSAPEMRGRVLLPVLGDQYGRILESGELQLTFAAETGEFGLRYWDHRFPIDPATYPDILSVLPAPPAQDEAESDSHAVVASVLASFERLPARDSQDDEQRRARVRDAAIYKRQLARLVSRNDWLAHWIDSCVQRLNGQPGEPASFDLLDRLVSRQAYRLADWHVASDDVNYRRFFDVNTLAALRMERQEVFEATHARVLQWLQDGHLDALRIDHPDGLSDPQQYFQRLQARFARQAEVAGREPRALYLVVEKILAEHEPLSHLWPVHGDTGYRFGNLVNGLFVDTRQVGALDRAYRQFTDEHEDFGEIAYQCKRLIIGTSLFSELNWLVEAIYRISRANRRRCDFTRNRLRLALAEIAAGFPVYRTYLRVGENPSPADRRHIDWAVASAKRRLGGSEAGVLDHVREVLLGEGEASDVPADQRTRFLARWQQFTAPVMAKAVEDTAFYRYLRLTSLNEVGGEPASYGISVAAFHGSNQARARHRPQCLLATSTHDSKRGEDLRARIDVLSEVPQPWAEALQRWAGWAELYLGETDAGIAPSRNDIWLLFQTLVGLWPVQLPHAQEREDLRRRVQEYMRKAVREAKRHTSWVCPDQAYEDALARYVDAVLRPGQPNPFVDELQRFTIRLAPWGFRNSLAQVALKFTVPGVPDLYQGCEQWNFSLVDPDNRRPVDFGKLSRSLAELQAQCAGGLPSTLQWQQLQAQAADGRVKQLVTWRLLQLRQRWPDLFRDGLYQPLPVEGEAADHALAFARTLGSRAVVVVAARLAWTLCGGDEARWTPTAWSRTQLRLGEWAMLRRWSRWRHWFTGQDLHAPAESGALQLDAVFSGAAGLPFAVLVAEEAEA</sequence>
<evidence type="ECO:0000256" key="8">
    <source>
        <dbReference type="ARBA" id="ARBA00031423"/>
    </source>
</evidence>